<dbReference type="SUPFAM" id="SSF48371">
    <property type="entry name" value="ARM repeat"/>
    <property type="match status" value="1"/>
</dbReference>
<accession>A0A1Y1WUC1</accession>
<keyword evidence="3" id="KW-1185">Reference proteome</keyword>
<dbReference type="Proteomes" id="UP000193944">
    <property type="component" value="Unassembled WGS sequence"/>
</dbReference>
<dbReference type="OrthoDB" id="2126000at2759"/>
<dbReference type="Pfam" id="PF25758">
    <property type="entry name" value="TPR_IPO11"/>
    <property type="match status" value="1"/>
</dbReference>
<reference evidence="2 3" key="2">
    <citation type="submission" date="2016-08" db="EMBL/GenBank/DDBJ databases">
        <title>Pervasive Adenine N6-methylation of Active Genes in Fungi.</title>
        <authorList>
            <consortium name="DOE Joint Genome Institute"/>
            <person name="Mondo S.J."/>
            <person name="Dannebaum R.O."/>
            <person name="Kuo R.C."/>
            <person name="Labutti K."/>
            <person name="Haridas S."/>
            <person name="Kuo A."/>
            <person name="Salamov A."/>
            <person name="Ahrendt S.R."/>
            <person name="Lipzen A."/>
            <person name="Sullivan W."/>
            <person name="Andreopoulos W.B."/>
            <person name="Clum A."/>
            <person name="Lindquist E."/>
            <person name="Daum C."/>
            <person name="Ramamoorthy G.K."/>
            <person name="Gryganskyi A."/>
            <person name="Culley D."/>
            <person name="Magnuson J.K."/>
            <person name="James T.Y."/>
            <person name="O'Malley M.A."/>
            <person name="Stajich J.E."/>
            <person name="Spatafora J.W."/>
            <person name="Visel A."/>
            <person name="Grigoriev I.V."/>
        </authorList>
    </citation>
    <scope>NUCLEOTIDE SEQUENCE [LARGE SCALE GENOMIC DNA]</scope>
    <source>
        <strain evidence="2 3">S4</strain>
    </source>
</reference>
<dbReference type="PANTHER" id="PTHR10997:SF7">
    <property type="entry name" value="IMPORTIN-11"/>
    <property type="match status" value="1"/>
</dbReference>
<dbReference type="GO" id="GO:0005829">
    <property type="term" value="C:cytosol"/>
    <property type="evidence" value="ECO:0007669"/>
    <property type="project" value="TreeGrafter"/>
</dbReference>
<comment type="caution">
    <text evidence="2">The sequence shown here is derived from an EMBL/GenBank/DDBJ whole genome shotgun (WGS) entry which is preliminary data.</text>
</comment>
<dbReference type="Gene3D" id="1.25.10.10">
    <property type="entry name" value="Leucine-rich Repeat Variant"/>
    <property type="match status" value="1"/>
</dbReference>
<dbReference type="EMBL" id="MCFG01000262">
    <property type="protein sequence ID" value="ORX77141.1"/>
    <property type="molecule type" value="Genomic_DNA"/>
</dbReference>
<protein>
    <recommendedName>
        <fullName evidence="1">Importin-7/11-like TPR repeats domain-containing protein</fullName>
    </recommendedName>
</protein>
<name>A0A1Y1WUC1_9FUNG</name>
<evidence type="ECO:0000313" key="3">
    <source>
        <dbReference type="Proteomes" id="UP000193944"/>
    </source>
</evidence>
<dbReference type="InterPro" id="IPR058669">
    <property type="entry name" value="TPR_IPO7/11-like"/>
</dbReference>
<gene>
    <name evidence="2" type="ORF">BCR32DRAFT_283464</name>
</gene>
<proteinExistence type="predicted"/>
<evidence type="ECO:0000259" key="1">
    <source>
        <dbReference type="Pfam" id="PF25758"/>
    </source>
</evidence>
<feature type="domain" description="Importin-7/11-like TPR repeats" evidence="1">
    <location>
        <begin position="11"/>
        <end position="360"/>
    </location>
</feature>
<feature type="non-terminal residue" evidence="2">
    <location>
        <position position="1"/>
    </location>
</feature>
<dbReference type="InterPro" id="IPR016024">
    <property type="entry name" value="ARM-type_fold"/>
</dbReference>
<dbReference type="STRING" id="1754192.A0A1Y1WUC1"/>
<reference evidence="2 3" key="1">
    <citation type="submission" date="2016-08" db="EMBL/GenBank/DDBJ databases">
        <title>A Parts List for Fungal Cellulosomes Revealed by Comparative Genomics.</title>
        <authorList>
            <consortium name="DOE Joint Genome Institute"/>
            <person name="Haitjema C.H."/>
            <person name="Gilmore S.P."/>
            <person name="Henske J.K."/>
            <person name="Solomon K.V."/>
            <person name="De Groot R."/>
            <person name="Kuo A."/>
            <person name="Mondo S.J."/>
            <person name="Salamov A.A."/>
            <person name="Labutti K."/>
            <person name="Zhao Z."/>
            <person name="Chiniquy J."/>
            <person name="Barry K."/>
            <person name="Brewer H.M."/>
            <person name="Purvine S.O."/>
            <person name="Wright A.T."/>
            <person name="Boxma B."/>
            <person name="Van Alen T."/>
            <person name="Hackstein J.H."/>
            <person name="Baker S.E."/>
            <person name="Grigoriev I.V."/>
            <person name="O'Malley M.A."/>
        </authorList>
    </citation>
    <scope>NUCLEOTIDE SEQUENCE [LARGE SCALE GENOMIC DNA]</scope>
    <source>
        <strain evidence="2 3">S4</strain>
    </source>
</reference>
<dbReference type="PANTHER" id="PTHR10997">
    <property type="entry name" value="IMPORTIN-7, 8, 11"/>
    <property type="match status" value="1"/>
</dbReference>
<organism evidence="2 3">
    <name type="scientific">Anaeromyces robustus</name>
    <dbReference type="NCBI Taxonomy" id="1754192"/>
    <lineage>
        <taxon>Eukaryota</taxon>
        <taxon>Fungi</taxon>
        <taxon>Fungi incertae sedis</taxon>
        <taxon>Chytridiomycota</taxon>
        <taxon>Chytridiomycota incertae sedis</taxon>
        <taxon>Neocallimastigomycetes</taxon>
        <taxon>Neocallimastigales</taxon>
        <taxon>Neocallimastigaceae</taxon>
        <taxon>Anaeromyces</taxon>
    </lineage>
</organism>
<dbReference type="GO" id="GO:0006606">
    <property type="term" value="P:protein import into nucleus"/>
    <property type="evidence" value="ECO:0007669"/>
    <property type="project" value="TreeGrafter"/>
</dbReference>
<dbReference type="InterPro" id="IPR011989">
    <property type="entry name" value="ARM-like"/>
</dbReference>
<dbReference type="AlphaFoldDB" id="A0A1Y1WUC1"/>
<sequence>SGEEQYTFKSSIIVILTKFVIALRQDSMKIYEITIPIIKKCIDPSAKSQYFYFVEDILELWQAIVQNAPECTPELLSLFPPLLGLFDYSSTLLTVIKIVESYVILAPTLIFQQYASELFNKLSEVIDHPKPEIVKYTVRIIDFCIQIGHRDHCLPSIVEVITTTTVIDKMLDTIMKEDEYCRAVVDYLSLFSRIMFYDVNLFIQLMKHYGQKYDQDSILKPMLQIYVDRIDTVGHPKVRKLVGLALSNIIPSLNQDTLDQLQGIFVVMSDILTEVLESGKKDLLVYWHDDNIEPEDEDSLDIIRRRELLKLDPVNTVNIFDFFKSKLSELEAIAGGPQPFNDLILSHMDPLIVYQIQKLIS</sequence>
<dbReference type="GO" id="GO:0005635">
    <property type="term" value="C:nuclear envelope"/>
    <property type="evidence" value="ECO:0007669"/>
    <property type="project" value="TreeGrafter"/>
</dbReference>
<evidence type="ECO:0000313" key="2">
    <source>
        <dbReference type="EMBL" id="ORX77141.1"/>
    </source>
</evidence>